<sequence length="1164" mass="130620">MEARQDTGTLDKARLSVGMRDGVQVVPHHRKTQLAPPTSLGTYRLWLQWSGGLWYVEVLDSSSPGRVEKCLRSRPVPYEYLALSRSRPPQRTPVTQGTDKYPPAAASVKLAPAILRSRQAWGRHCRPPNLRGTYTNTYITATSRRCWASRHTSAEWHSAHSQIMAPGGADRKPEKSYLSSAVDSINPWAGSRSSTPTPKDPPQPVPVPTSRPGDHSITHLYGQSIKTYPSDCPPLNVLWYHATDVPKRKPQFLRDKAKPAEDAKPPVQPKKFLPFSKLDSRAIESAYQRLLEDSEKRREERSLRNVSSGSRRGRQNTDDESAHSSLETSPEGTQGPKTRVPVNEDYLFDVDIENRELGPVYWLGPVYEVRRGTWFYDEGSSLRPCEENLASQLEEGYLKVKPWTYPKPRVRNDPKNKDPKAKDVTPKASVENLKAAVATTPTTDGSLKSPGPQNQHQPSSHRLFGAWMNNIATYQDAGTAWLTSDSMLSWVTSTMYERFSGGGYMSGVKLVRGYSDVAKNKKQQKQPATPTDPTATPQLDEKQQKLLKRRSAPPSSRPSQSTDDISLLEEEDDRENSLQRQISSLMEGAERNQEEQEEEIRKREEKEIENDYNGQLGETQGREIEHLVLVTHGIGQLLGIRMESVNFVHDVNILRKNIKSVYSSSADLRALNSELEDGPRNCRVQVLPVCWRHLLDFPKRREKKKEQDISDGAQDEDEYPSLEDITIEGVAFARSLISDLALDVLLYQSAYREQISEIVLKESNRIFKLFMERNPEFKGKVHVVGHSLGSAIMFDILCRQKEKQKTLETPRNPLRFWPAHEKAEGHRDREANELRFEFDVEDFYCLGSPVGLFQMLKGRTISARHLPNSRPSESPLNPDLMDDPFLATNPASPTHRVSAITGLPYSVSSPKVSQLFNVFHPSDPISYRLEPLISPAMSTLKPQVLPYTKKGIFGSVAQQGLSGIGMKVGQSVSGLWSSLSAGIASNILNRSLGLSNEDVAKMNSANSPQQVSGAGTNIADSGVISDVSKLGEKTNERKKQLADSKAMIGRTSISGNEMTLIDDELETLYSKFQEKRVALAKTDDDGGAADWLEAERKAQKLRREEMKVRALNRNGRVDYSIQESVLDFNPMNTIASHMSYWSDEDVSHFILSQLLSNRSRAERK</sequence>
<dbReference type="PANTHER" id="PTHR23509">
    <property type="entry name" value="PA-PL1 PHOSPHOLIPASE FAMILY"/>
    <property type="match status" value="1"/>
</dbReference>
<feature type="compositionally biased region" description="Basic and acidic residues" evidence="1">
    <location>
        <begin position="588"/>
        <end position="606"/>
    </location>
</feature>
<feature type="domain" description="DDHD" evidence="2">
    <location>
        <begin position="836"/>
        <end position="1156"/>
    </location>
</feature>
<feature type="compositionally biased region" description="Basic and acidic residues" evidence="1">
    <location>
        <begin position="291"/>
        <end position="303"/>
    </location>
</feature>
<dbReference type="Pfam" id="PF02862">
    <property type="entry name" value="DDHD"/>
    <property type="match status" value="1"/>
</dbReference>
<protein>
    <submittedName>
        <fullName evidence="3">DDHD domain-containing protein</fullName>
    </submittedName>
</protein>
<evidence type="ECO:0000256" key="1">
    <source>
        <dbReference type="SAM" id="MobiDB-lite"/>
    </source>
</evidence>
<dbReference type="GO" id="GO:0005737">
    <property type="term" value="C:cytoplasm"/>
    <property type="evidence" value="ECO:0007669"/>
    <property type="project" value="TreeGrafter"/>
</dbReference>
<dbReference type="InterPro" id="IPR004177">
    <property type="entry name" value="DDHD_dom"/>
</dbReference>
<gene>
    <name evidence="3" type="ORF">CSAL01_08182</name>
</gene>
<evidence type="ECO:0000313" key="3">
    <source>
        <dbReference type="EMBL" id="KXH55769.1"/>
    </source>
</evidence>
<dbReference type="SMART" id="SM01127">
    <property type="entry name" value="DDHD"/>
    <property type="match status" value="1"/>
</dbReference>
<dbReference type="InterPro" id="IPR057826">
    <property type="entry name" value="WWE_C20G8.02"/>
</dbReference>
<feature type="region of interest" description="Disordered" evidence="1">
    <location>
        <begin position="291"/>
        <end position="342"/>
    </location>
</feature>
<dbReference type="PROSITE" id="PS51043">
    <property type="entry name" value="DDHD"/>
    <property type="match status" value="1"/>
</dbReference>
<dbReference type="Pfam" id="PF23465">
    <property type="entry name" value="DUF7131"/>
    <property type="match status" value="1"/>
</dbReference>
<proteinExistence type="predicted"/>
<feature type="compositionally biased region" description="Pro residues" evidence="1">
    <location>
        <begin position="198"/>
        <end position="209"/>
    </location>
</feature>
<reference evidence="3 4" key="1">
    <citation type="submission" date="2014-02" db="EMBL/GenBank/DDBJ databases">
        <title>The genome sequence of Colletotrichum salicis CBS 607.94.</title>
        <authorList>
            <person name="Baroncelli R."/>
            <person name="Thon M.R."/>
        </authorList>
    </citation>
    <scope>NUCLEOTIDE SEQUENCE [LARGE SCALE GENOMIC DNA]</scope>
    <source>
        <strain evidence="3 4">CBS 607.94</strain>
    </source>
</reference>
<evidence type="ECO:0000313" key="4">
    <source>
        <dbReference type="Proteomes" id="UP000070121"/>
    </source>
</evidence>
<dbReference type="GO" id="GO:0004620">
    <property type="term" value="F:phospholipase activity"/>
    <property type="evidence" value="ECO:0007669"/>
    <property type="project" value="TreeGrafter"/>
</dbReference>
<keyword evidence="4" id="KW-1185">Reference proteome</keyword>
<feature type="compositionally biased region" description="Basic and acidic residues" evidence="1">
    <location>
        <begin position="410"/>
        <end position="425"/>
    </location>
</feature>
<dbReference type="STRING" id="1209931.A0A135U5W7"/>
<comment type="caution">
    <text evidence="3">The sequence shown here is derived from an EMBL/GenBank/DDBJ whole genome shotgun (WGS) entry which is preliminary data.</text>
</comment>
<dbReference type="AlphaFoldDB" id="A0A135U5W7"/>
<feature type="compositionally biased region" description="Low complexity" evidence="1">
    <location>
        <begin position="552"/>
        <end position="561"/>
    </location>
</feature>
<feature type="region of interest" description="Disordered" evidence="1">
    <location>
        <begin position="256"/>
        <end position="275"/>
    </location>
</feature>
<evidence type="ECO:0000259" key="2">
    <source>
        <dbReference type="PROSITE" id="PS51043"/>
    </source>
</evidence>
<dbReference type="EMBL" id="JFFI01001693">
    <property type="protein sequence ID" value="KXH55769.1"/>
    <property type="molecule type" value="Genomic_DNA"/>
</dbReference>
<dbReference type="OrthoDB" id="431378at2759"/>
<feature type="compositionally biased region" description="Low complexity" evidence="1">
    <location>
        <begin position="525"/>
        <end position="538"/>
    </location>
</feature>
<feature type="compositionally biased region" description="Polar residues" evidence="1">
    <location>
        <begin position="323"/>
        <end position="336"/>
    </location>
</feature>
<organism evidence="3 4">
    <name type="scientific">Colletotrichum salicis</name>
    <dbReference type="NCBI Taxonomy" id="1209931"/>
    <lineage>
        <taxon>Eukaryota</taxon>
        <taxon>Fungi</taxon>
        <taxon>Dikarya</taxon>
        <taxon>Ascomycota</taxon>
        <taxon>Pezizomycotina</taxon>
        <taxon>Sordariomycetes</taxon>
        <taxon>Hypocreomycetidae</taxon>
        <taxon>Glomerellales</taxon>
        <taxon>Glomerellaceae</taxon>
        <taxon>Colletotrichum</taxon>
        <taxon>Colletotrichum acutatum species complex</taxon>
    </lineage>
</organism>
<feature type="region of interest" description="Disordered" evidence="1">
    <location>
        <begin position="518"/>
        <end position="617"/>
    </location>
</feature>
<feature type="compositionally biased region" description="Polar residues" evidence="1">
    <location>
        <begin position="439"/>
        <end position="460"/>
    </location>
</feature>
<dbReference type="Pfam" id="PF23463">
    <property type="entry name" value="WWE_2"/>
    <property type="match status" value="1"/>
</dbReference>
<dbReference type="InterPro" id="IPR058055">
    <property type="entry name" value="PA-PLA1"/>
</dbReference>
<feature type="region of interest" description="Disordered" evidence="1">
    <location>
        <begin position="408"/>
        <end position="460"/>
    </location>
</feature>
<name>A0A135U5W7_9PEZI</name>
<feature type="region of interest" description="Disordered" evidence="1">
    <location>
        <begin position="158"/>
        <end position="215"/>
    </location>
</feature>
<dbReference type="InterPro" id="IPR055555">
    <property type="entry name" value="PA-PLA1_DUF7131"/>
</dbReference>
<dbReference type="GO" id="GO:0046872">
    <property type="term" value="F:metal ion binding"/>
    <property type="evidence" value="ECO:0007669"/>
    <property type="project" value="InterPro"/>
</dbReference>
<dbReference type="PANTHER" id="PTHR23509:SF10">
    <property type="entry name" value="LD21067P"/>
    <property type="match status" value="1"/>
</dbReference>
<accession>A0A135U5W7</accession>
<dbReference type="Proteomes" id="UP000070121">
    <property type="component" value="Unassembled WGS sequence"/>
</dbReference>